<dbReference type="PIRSF" id="PIRSF018266">
    <property type="entry name" value="FecR"/>
    <property type="match status" value="1"/>
</dbReference>
<keyword evidence="5" id="KW-1185">Reference proteome</keyword>
<dbReference type="EMBL" id="JAANYN010000003">
    <property type="protein sequence ID" value="NHE56856.1"/>
    <property type="molecule type" value="Genomic_DNA"/>
</dbReference>
<feature type="domain" description="FecR protein" evidence="2">
    <location>
        <begin position="144"/>
        <end position="235"/>
    </location>
</feature>
<name>A0ABX0H4U3_9BACT</name>
<reference evidence="4 5" key="1">
    <citation type="submission" date="2020-03" db="EMBL/GenBank/DDBJ databases">
        <title>Cyclobacterium plantarum sp. nov., a marine bacterium isolated from a coastal-marine wetland.</title>
        <authorList>
            <person name="Sanchez-Porro C."/>
            <person name="Ventosa A."/>
            <person name="Amoozegar M."/>
        </authorList>
    </citation>
    <scope>NUCLEOTIDE SEQUENCE [LARGE SCALE GENOMIC DNA]</scope>
    <source>
        <strain evidence="4 5">GBPx2</strain>
    </source>
</reference>
<evidence type="ECO:0000313" key="5">
    <source>
        <dbReference type="Proteomes" id="UP000649799"/>
    </source>
</evidence>
<evidence type="ECO:0000259" key="3">
    <source>
        <dbReference type="Pfam" id="PF16344"/>
    </source>
</evidence>
<keyword evidence="1" id="KW-1133">Transmembrane helix</keyword>
<gene>
    <name evidence="4" type="ORF">G9Q97_08515</name>
</gene>
<dbReference type="Proteomes" id="UP000649799">
    <property type="component" value="Unassembled WGS sequence"/>
</dbReference>
<accession>A0ABX0H4U3</accession>
<dbReference type="InterPro" id="IPR032508">
    <property type="entry name" value="FecR_C"/>
</dbReference>
<organism evidence="4 5">
    <name type="scientific">Cyclobacterium plantarum</name>
    <dbReference type="NCBI Taxonomy" id="2716263"/>
    <lineage>
        <taxon>Bacteria</taxon>
        <taxon>Pseudomonadati</taxon>
        <taxon>Bacteroidota</taxon>
        <taxon>Cytophagia</taxon>
        <taxon>Cytophagales</taxon>
        <taxon>Cyclobacteriaceae</taxon>
        <taxon>Cyclobacterium</taxon>
    </lineage>
</organism>
<dbReference type="Pfam" id="PF04773">
    <property type="entry name" value="FecR"/>
    <property type="match status" value="1"/>
</dbReference>
<keyword evidence="1" id="KW-0812">Transmembrane</keyword>
<dbReference type="PANTHER" id="PTHR30273">
    <property type="entry name" value="PERIPLASMIC SIGNAL SENSOR AND SIGMA FACTOR ACTIVATOR FECR-RELATED"/>
    <property type="match status" value="1"/>
</dbReference>
<evidence type="ECO:0000313" key="4">
    <source>
        <dbReference type="EMBL" id="NHE56856.1"/>
    </source>
</evidence>
<feature type="transmembrane region" description="Helical" evidence="1">
    <location>
        <begin position="104"/>
        <end position="125"/>
    </location>
</feature>
<comment type="caution">
    <text evidence="4">The sequence shown here is derived from an EMBL/GenBank/DDBJ whole genome shotgun (WGS) entry which is preliminary data.</text>
</comment>
<keyword evidence="1" id="KW-0472">Membrane</keyword>
<feature type="domain" description="Protein FecR C-terminal" evidence="3">
    <location>
        <begin position="280"/>
        <end position="347"/>
    </location>
</feature>
<dbReference type="RefSeq" id="WP_166145602.1">
    <property type="nucleotide sequence ID" value="NZ_JAANYN010000003.1"/>
</dbReference>
<dbReference type="Pfam" id="PF16344">
    <property type="entry name" value="FecR_C"/>
    <property type="match status" value="1"/>
</dbReference>
<proteinExistence type="predicted"/>
<evidence type="ECO:0000256" key="1">
    <source>
        <dbReference type="SAM" id="Phobius"/>
    </source>
</evidence>
<dbReference type="Gene3D" id="2.60.120.1440">
    <property type="match status" value="1"/>
</dbReference>
<dbReference type="InterPro" id="IPR012373">
    <property type="entry name" value="Ferrdict_sens_TM"/>
</dbReference>
<dbReference type="PANTHER" id="PTHR30273:SF2">
    <property type="entry name" value="PROTEIN FECR"/>
    <property type="match status" value="1"/>
</dbReference>
<dbReference type="Gene3D" id="3.55.50.30">
    <property type="match status" value="1"/>
</dbReference>
<evidence type="ECO:0000259" key="2">
    <source>
        <dbReference type="Pfam" id="PF04773"/>
    </source>
</evidence>
<protein>
    <submittedName>
        <fullName evidence="4">DUF4974 domain-containing protein</fullName>
    </submittedName>
</protein>
<dbReference type="InterPro" id="IPR006860">
    <property type="entry name" value="FecR"/>
</dbReference>
<sequence length="351" mass="41144">MKFDPKSEADFFENEYFIHWVIFPDKESSRYWKNWRSMHPEKRALMDRAVETLKSFRLKVDTSMDNTISEILLDRILIHHQNQKGKPFRPEKPKAYIKVKDRTIWVLVAACLAVIVTFILPHLGLEFMENRVKEDPVQWITKSTKPGIKSIFYLPDGSMVKLNSSSEITFPESFSDSVRLVKLSGQGYFDVQRDEDLPFIVQAEGFQVQVLGTSFDIKSYSRNEEHNVVVLTGEVAVETEFGDYLNVLPTEMLRFNETDGKILKKKVDLERYTGWKDGIIIFQETPYQEVFEILSEWYGVEFYLSNEINWKGTYSGKYENESLKNILLGISYAKNFEFKLNRKKVNIYKPK</sequence>